<organism evidence="5 6">
    <name type="scientific">Photobacterium piscicola</name>
    <dbReference type="NCBI Taxonomy" id="1378299"/>
    <lineage>
        <taxon>Bacteria</taxon>
        <taxon>Pseudomonadati</taxon>
        <taxon>Pseudomonadota</taxon>
        <taxon>Gammaproteobacteria</taxon>
        <taxon>Vibrionales</taxon>
        <taxon>Vibrionaceae</taxon>
        <taxon>Photobacterium</taxon>
    </lineage>
</organism>
<feature type="transmembrane region" description="Helical" evidence="3">
    <location>
        <begin position="87"/>
        <end position="106"/>
    </location>
</feature>
<dbReference type="Pfam" id="PF00990">
    <property type="entry name" value="GGDEF"/>
    <property type="match status" value="1"/>
</dbReference>
<dbReference type="Gene3D" id="3.30.70.270">
    <property type="match status" value="1"/>
</dbReference>
<comment type="caution">
    <text evidence="5">The sequence shown here is derived from an EMBL/GenBank/DDBJ whole genome shotgun (WGS) entry which is preliminary data.</text>
</comment>
<name>A0ABU6LMF2_9GAMM</name>
<feature type="transmembrane region" description="Helical" evidence="3">
    <location>
        <begin position="21"/>
        <end position="49"/>
    </location>
</feature>
<dbReference type="SMART" id="SM00267">
    <property type="entry name" value="GGDEF"/>
    <property type="match status" value="1"/>
</dbReference>
<protein>
    <recommendedName>
        <fullName evidence="1">diguanylate cyclase</fullName>
        <ecNumber evidence="1">2.7.7.65</ecNumber>
    </recommendedName>
</protein>
<proteinExistence type="predicted"/>
<dbReference type="NCBIfam" id="TIGR00254">
    <property type="entry name" value="GGDEF"/>
    <property type="match status" value="1"/>
</dbReference>
<evidence type="ECO:0000313" key="5">
    <source>
        <dbReference type="EMBL" id="MEC6900507.1"/>
    </source>
</evidence>
<dbReference type="SUPFAM" id="SSF55073">
    <property type="entry name" value="Nucleotide cyclase"/>
    <property type="match status" value="1"/>
</dbReference>
<keyword evidence="3" id="KW-1133">Transmembrane helix</keyword>
<keyword evidence="5" id="KW-0808">Transferase</keyword>
<dbReference type="InterPro" id="IPR000160">
    <property type="entry name" value="GGDEF_dom"/>
</dbReference>
<accession>A0ABU6LMF2</accession>
<dbReference type="PANTHER" id="PTHR45138">
    <property type="entry name" value="REGULATORY COMPONENTS OF SENSORY TRANSDUCTION SYSTEM"/>
    <property type="match status" value="1"/>
</dbReference>
<dbReference type="InterPro" id="IPR029787">
    <property type="entry name" value="Nucleotide_cyclase"/>
</dbReference>
<evidence type="ECO:0000259" key="4">
    <source>
        <dbReference type="PROSITE" id="PS50887"/>
    </source>
</evidence>
<dbReference type="EMBL" id="JAYXUD010000023">
    <property type="protein sequence ID" value="MEC6900507.1"/>
    <property type="molecule type" value="Genomic_DNA"/>
</dbReference>
<dbReference type="InterPro" id="IPR050469">
    <property type="entry name" value="Diguanylate_Cyclase"/>
</dbReference>
<dbReference type="PROSITE" id="PS50887">
    <property type="entry name" value="GGDEF"/>
    <property type="match status" value="1"/>
</dbReference>
<evidence type="ECO:0000256" key="1">
    <source>
        <dbReference type="ARBA" id="ARBA00012528"/>
    </source>
</evidence>
<keyword evidence="5" id="KW-0548">Nucleotidyltransferase</keyword>
<evidence type="ECO:0000313" key="6">
    <source>
        <dbReference type="Proteomes" id="UP001339429"/>
    </source>
</evidence>
<keyword evidence="3" id="KW-0812">Transmembrane</keyword>
<dbReference type="RefSeq" id="WP_327770207.1">
    <property type="nucleotide sequence ID" value="NZ_JAYXUC010000018.1"/>
</dbReference>
<comment type="catalytic activity">
    <reaction evidence="2">
        <text>2 GTP = 3',3'-c-di-GMP + 2 diphosphate</text>
        <dbReference type="Rhea" id="RHEA:24898"/>
        <dbReference type="ChEBI" id="CHEBI:33019"/>
        <dbReference type="ChEBI" id="CHEBI:37565"/>
        <dbReference type="ChEBI" id="CHEBI:58805"/>
        <dbReference type="EC" id="2.7.7.65"/>
    </reaction>
</comment>
<dbReference type="Proteomes" id="UP001339429">
    <property type="component" value="Unassembled WGS sequence"/>
</dbReference>
<feature type="transmembrane region" description="Helical" evidence="3">
    <location>
        <begin position="118"/>
        <end position="140"/>
    </location>
</feature>
<feature type="transmembrane region" description="Helical" evidence="3">
    <location>
        <begin position="55"/>
        <end position="75"/>
    </location>
</feature>
<dbReference type="CDD" id="cd01949">
    <property type="entry name" value="GGDEF"/>
    <property type="match status" value="1"/>
</dbReference>
<dbReference type="GO" id="GO:0052621">
    <property type="term" value="F:diguanylate cyclase activity"/>
    <property type="evidence" value="ECO:0007669"/>
    <property type="project" value="UniProtKB-EC"/>
</dbReference>
<dbReference type="PANTHER" id="PTHR45138:SF9">
    <property type="entry name" value="DIGUANYLATE CYCLASE DGCM-RELATED"/>
    <property type="match status" value="1"/>
</dbReference>
<gene>
    <name evidence="5" type="ORF">VXS00_17825</name>
</gene>
<evidence type="ECO:0000256" key="2">
    <source>
        <dbReference type="ARBA" id="ARBA00034247"/>
    </source>
</evidence>
<sequence length="305" mass="36056">MFSLKQLLKKHRKKYNELNKIKKIFIITLFLCVFSSSCISIIFFFKISIPHENNIFYKFLFDTFNLLFILVSFILLQWGKILVKDAYIILSCGIFLWGGSLFSNLYNDINILPVWFSLWVYNIFKTIGILLLLIGVFITIKKTNKRCDYFKLLATIDDLTELPNRRYFQEELRKYENKMLLFIMIDIDNFKKINDKYGHEEGDRILHSFGMVLLNYKNSNIFSARLGGDEFAAFIISNDKQKAIIFAEYLLNEIKNIMVKDEYHMTLSIGIACKFPFESNKIGLQRADKALYKAKGNNRNRFEWE</sequence>
<reference evidence="5 6" key="1">
    <citation type="submission" date="2024-01" db="EMBL/GenBank/DDBJ databases">
        <title>Active colonisers of the gastrointestinal tract of Atlantic salmon farmed in a warm water region.</title>
        <authorList>
            <person name="Bowman J.P."/>
        </authorList>
    </citation>
    <scope>NUCLEOTIDE SEQUENCE [LARGE SCALE GENOMIC DNA]</scope>
    <source>
        <strain evidence="5 6">S4MW1</strain>
    </source>
</reference>
<keyword evidence="3" id="KW-0472">Membrane</keyword>
<dbReference type="InterPro" id="IPR043128">
    <property type="entry name" value="Rev_trsase/Diguanyl_cyclase"/>
</dbReference>
<dbReference type="EC" id="2.7.7.65" evidence="1"/>
<evidence type="ECO:0000256" key="3">
    <source>
        <dbReference type="SAM" id="Phobius"/>
    </source>
</evidence>
<feature type="domain" description="GGDEF" evidence="4">
    <location>
        <begin position="178"/>
        <end position="305"/>
    </location>
</feature>
<keyword evidence="6" id="KW-1185">Reference proteome</keyword>